<dbReference type="AlphaFoldDB" id="A0A939PIB1"/>
<name>A0A939PIB1_9ACTN</name>
<proteinExistence type="predicted"/>
<sequence length="78" mass="8628">MSRCDRTLGPDHPFTLRTAGSLAMGFHALDRSEQASHLVSSLRLQDVDDAIHQADFHWDSGLALNALSPHYGDRITLN</sequence>
<protein>
    <recommendedName>
        <fullName evidence="3">Tetratricopeptide repeat protein</fullName>
    </recommendedName>
</protein>
<evidence type="ECO:0000313" key="2">
    <source>
        <dbReference type="Proteomes" id="UP000669179"/>
    </source>
</evidence>
<organism evidence="1 2">
    <name type="scientific">Actinomadura barringtoniae</name>
    <dbReference type="NCBI Taxonomy" id="1427535"/>
    <lineage>
        <taxon>Bacteria</taxon>
        <taxon>Bacillati</taxon>
        <taxon>Actinomycetota</taxon>
        <taxon>Actinomycetes</taxon>
        <taxon>Streptosporangiales</taxon>
        <taxon>Thermomonosporaceae</taxon>
        <taxon>Actinomadura</taxon>
    </lineage>
</organism>
<evidence type="ECO:0000313" key="1">
    <source>
        <dbReference type="EMBL" id="MBO2453236.1"/>
    </source>
</evidence>
<accession>A0A939PIB1</accession>
<dbReference type="RefSeq" id="WP_208261252.1">
    <property type="nucleotide sequence ID" value="NZ_JAGEOJ010000019.1"/>
</dbReference>
<comment type="caution">
    <text evidence="1">The sequence shown here is derived from an EMBL/GenBank/DDBJ whole genome shotgun (WGS) entry which is preliminary data.</text>
</comment>
<evidence type="ECO:0008006" key="3">
    <source>
        <dbReference type="Google" id="ProtNLM"/>
    </source>
</evidence>
<keyword evidence="2" id="KW-1185">Reference proteome</keyword>
<dbReference type="Proteomes" id="UP000669179">
    <property type="component" value="Unassembled WGS sequence"/>
</dbReference>
<reference evidence="1" key="1">
    <citation type="submission" date="2021-03" db="EMBL/GenBank/DDBJ databases">
        <authorList>
            <person name="Kanchanasin P."/>
            <person name="Saeng-In P."/>
            <person name="Phongsopitanun W."/>
            <person name="Yuki M."/>
            <person name="Kudo T."/>
            <person name="Ohkuma M."/>
            <person name="Tanasupawat S."/>
        </authorList>
    </citation>
    <scope>NUCLEOTIDE SEQUENCE</scope>
    <source>
        <strain evidence="1">GKU 128</strain>
    </source>
</reference>
<dbReference type="EMBL" id="JAGEOJ010000019">
    <property type="protein sequence ID" value="MBO2453236.1"/>
    <property type="molecule type" value="Genomic_DNA"/>
</dbReference>
<gene>
    <name evidence="1" type="ORF">J4573_39505</name>
</gene>